<dbReference type="SUPFAM" id="SSF51735">
    <property type="entry name" value="NAD(P)-binding Rossmann-fold domains"/>
    <property type="match status" value="1"/>
</dbReference>
<comment type="similarity">
    <text evidence="1">Belongs to the NAD(P)-dependent epimerase/dehydratase family.</text>
</comment>
<protein>
    <submittedName>
        <fullName evidence="3">UDP-glucose 4-epimerase</fullName>
        <ecNumber evidence="3">5.1.3.2</ecNumber>
    </submittedName>
</protein>
<reference evidence="3 4" key="1">
    <citation type="submission" date="2020-08" db="EMBL/GenBank/DDBJ databases">
        <title>Genomic Encyclopedia of Type Strains, Phase IV (KMG-IV): sequencing the most valuable type-strain genomes for metagenomic binning, comparative biology and taxonomic classification.</title>
        <authorList>
            <person name="Goeker M."/>
        </authorList>
    </citation>
    <scope>NUCLEOTIDE SEQUENCE [LARGE SCALE GENOMIC DNA]</scope>
    <source>
        <strain evidence="3 4">DSM 22071</strain>
    </source>
</reference>
<gene>
    <name evidence="3" type="ORF">HNR37_002183</name>
</gene>
<feature type="domain" description="NAD-dependent epimerase/dehydratase" evidence="2">
    <location>
        <begin position="3"/>
        <end position="205"/>
    </location>
</feature>
<evidence type="ECO:0000256" key="1">
    <source>
        <dbReference type="ARBA" id="ARBA00007637"/>
    </source>
</evidence>
<keyword evidence="4" id="KW-1185">Reference proteome</keyword>
<sequence>MNILVTGGSGFLGSHVADALTDAGHNVTIFDTIPSPYIRPGQTMVQGDLMDQEQVAQCLQGVDIVYHLAGIADIDECKLRPVDTARINVLGTVQLLEACREVQIKRFVFASSAYVYSDSGFFYRSSKQACESFIENYAALYNLKYTCLRYGSLYGPRADKRNGVYRLLKQAMNEGRITYHGTGDELREFIHVQDAAESSVKVLDPSYENTHISLTGKEKLRYADLLEMIREIMGNNIELEIVQSTRKAHYRITPYNFSPRLGKKLVNNPSIDMGQGILQCLSELYEQLHTEKTTELGILVDKNETPTKEQP</sequence>
<comment type="caution">
    <text evidence="3">The sequence shown here is derived from an EMBL/GenBank/DDBJ whole genome shotgun (WGS) entry which is preliminary data.</text>
</comment>
<proteinExistence type="inferred from homology"/>
<dbReference type="Proteomes" id="UP000528322">
    <property type="component" value="Unassembled WGS sequence"/>
</dbReference>
<dbReference type="AlphaFoldDB" id="A0A7W7Y689"/>
<dbReference type="RefSeq" id="WP_183734097.1">
    <property type="nucleotide sequence ID" value="NZ_JACHID010000018.1"/>
</dbReference>
<dbReference type="InterPro" id="IPR036291">
    <property type="entry name" value="NAD(P)-bd_dom_sf"/>
</dbReference>
<dbReference type="EC" id="5.1.3.2" evidence="3"/>
<dbReference type="Gene3D" id="3.40.50.720">
    <property type="entry name" value="NAD(P)-binding Rossmann-like Domain"/>
    <property type="match status" value="1"/>
</dbReference>
<evidence type="ECO:0000313" key="3">
    <source>
        <dbReference type="EMBL" id="MBB5022836.1"/>
    </source>
</evidence>
<accession>A0A7W7Y689</accession>
<dbReference type="Pfam" id="PF01370">
    <property type="entry name" value="Epimerase"/>
    <property type="match status" value="1"/>
</dbReference>
<organism evidence="3 4">
    <name type="scientific">Desulfurispira natronophila</name>
    <dbReference type="NCBI Taxonomy" id="682562"/>
    <lineage>
        <taxon>Bacteria</taxon>
        <taxon>Pseudomonadati</taxon>
        <taxon>Chrysiogenota</taxon>
        <taxon>Chrysiogenia</taxon>
        <taxon>Chrysiogenales</taxon>
        <taxon>Chrysiogenaceae</taxon>
        <taxon>Desulfurispira</taxon>
    </lineage>
</organism>
<dbReference type="PANTHER" id="PTHR43000">
    <property type="entry name" value="DTDP-D-GLUCOSE 4,6-DEHYDRATASE-RELATED"/>
    <property type="match status" value="1"/>
</dbReference>
<name>A0A7W7Y689_9BACT</name>
<dbReference type="InterPro" id="IPR001509">
    <property type="entry name" value="Epimerase_deHydtase"/>
</dbReference>
<evidence type="ECO:0000259" key="2">
    <source>
        <dbReference type="Pfam" id="PF01370"/>
    </source>
</evidence>
<dbReference type="GO" id="GO:0003978">
    <property type="term" value="F:UDP-glucose 4-epimerase activity"/>
    <property type="evidence" value="ECO:0007669"/>
    <property type="project" value="UniProtKB-EC"/>
</dbReference>
<dbReference type="EMBL" id="JACHID010000018">
    <property type="protein sequence ID" value="MBB5022836.1"/>
    <property type="molecule type" value="Genomic_DNA"/>
</dbReference>
<keyword evidence="3" id="KW-0413">Isomerase</keyword>
<evidence type="ECO:0000313" key="4">
    <source>
        <dbReference type="Proteomes" id="UP000528322"/>
    </source>
</evidence>